<comment type="subcellular location">
    <subcellularLocation>
        <location evidence="1">Secreted</location>
    </subcellularLocation>
</comment>
<evidence type="ECO:0000256" key="5">
    <source>
        <dbReference type="SAM" id="SignalP"/>
    </source>
</evidence>
<dbReference type="Proteomes" id="UP001565368">
    <property type="component" value="Unassembled WGS sequence"/>
</dbReference>
<accession>A0ABR3PZT8</accession>
<name>A0ABR3PZT8_9TREE</name>
<evidence type="ECO:0000256" key="2">
    <source>
        <dbReference type="ARBA" id="ARBA00022525"/>
    </source>
</evidence>
<dbReference type="InterPro" id="IPR048661">
    <property type="entry name" value="CPL1-like"/>
</dbReference>
<dbReference type="RefSeq" id="XP_069207937.1">
    <property type="nucleotide sequence ID" value="XM_069353295.1"/>
</dbReference>
<dbReference type="PANTHER" id="PTHR35192:SF2">
    <property type="entry name" value="APPLE DOMAIN-CONTAINING PROTEIN"/>
    <property type="match status" value="1"/>
</dbReference>
<evidence type="ECO:0000259" key="6">
    <source>
        <dbReference type="SMART" id="SM00747"/>
    </source>
</evidence>
<dbReference type="SMART" id="SM00747">
    <property type="entry name" value="CFEM"/>
    <property type="match status" value="2"/>
</dbReference>
<dbReference type="Pfam" id="PF05730">
    <property type="entry name" value="CFEM"/>
    <property type="match status" value="1"/>
</dbReference>
<sequence>MKLLTTIVVALGVAVAGVNAAVDPGSVAACLLTCYISGAKTAGCTSPTDFNCICVTQNGPFFNAAATCISNSPGCNLNDGLNLRNELCKPPPNGGLIIAPPPAEKIDVTAFQAAQPCLYNCVIAAGNQVGCTSLSDPTCICNTQNNGPFLYAVFPCIQQNNCNINLGLTSLQQVCNYGVTNVPPEPSVGARRKRLERGLVAPRCPHLKKACKVAKRTHTNVLFGVQSREELNGDQGTTWECINVLSDLESCGGCAGEDGVDCTALEGVDEVSCRMGKCVVHSCAEGLSLVHGQCV</sequence>
<keyword evidence="2" id="KW-0964">Secreted</keyword>
<gene>
    <name evidence="7" type="ORF">Q8F55_004790</name>
</gene>
<feature type="signal peptide" evidence="5">
    <location>
        <begin position="1"/>
        <end position="20"/>
    </location>
</feature>
<reference evidence="7 8" key="1">
    <citation type="submission" date="2023-08" db="EMBL/GenBank/DDBJ databases">
        <title>Annotated Genome Sequence of Vanrija albida AlHP1.</title>
        <authorList>
            <person name="Herzog R."/>
        </authorList>
    </citation>
    <scope>NUCLEOTIDE SEQUENCE [LARGE SCALE GENOMIC DNA]</scope>
    <source>
        <strain evidence="7 8">AlHP1</strain>
    </source>
</reference>
<evidence type="ECO:0000313" key="7">
    <source>
        <dbReference type="EMBL" id="KAL1407993.1"/>
    </source>
</evidence>
<feature type="domain" description="CFEM" evidence="6">
    <location>
        <begin position="23"/>
        <end position="89"/>
    </location>
</feature>
<organism evidence="7 8">
    <name type="scientific">Vanrija albida</name>
    <dbReference type="NCBI Taxonomy" id="181172"/>
    <lineage>
        <taxon>Eukaryota</taxon>
        <taxon>Fungi</taxon>
        <taxon>Dikarya</taxon>
        <taxon>Basidiomycota</taxon>
        <taxon>Agaricomycotina</taxon>
        <taxon>Tremellomycetes</taxon>
        <taxon>Trichosporonales</taxon>
        <taxon>Trichosporonaceae</taxon>
        <taxon>Vanrija</taxon>
    </lineage>
</organism>
<evidence type="ECO:0000256" key="4">
    <source>
        <dbReference type="ARBA" id="ARBA00023157"/>
    </source>
</evidence>
<dbReference type="InterPro" id="IPR038955">
    <property type="entry name" value="PriA/CPL1_fungi"/>
</dbReference>
<dbReference type="PANTHER" id="PTHR35192">
    <property type="entry name" value="PROTEIN, PUTATIVE-RELATED"/>
    <property type="match status" value="1"/>
</dbReference>
<proteinExistence type="predicted"/>
<dbReference type="EMBL" id="JBBXJM010000004">
    <property type="protein sequence ID" value="KAL1407993.1"/>
    <property type="molecule type" value="Genomic_DNA"/>
</dbReference>
<feature type="chain" id="PRO_5046819913" description="CFEM domain-containing protein" evidence="5">
    <location>
        <begin position="21"/>
        <end position="295"/>
    </location>
</feature>
<dbReference type="GeneID" id="95985833"/>
<keyword evidence="4" id="KW-1015">Disulfide bond</keyword>
<keyword evidence="3 5" id="KW-0732">Signal</keyword>
<dbReference type="Pfam" id="PF21671">
    <property type="entry name" value="CPL1-like"/>
    <property type="match status" value="1"/>
</dbReference>
<evidence type="ECO:0000256" key="3">
    <source>
        <dbReference type="ARBA" id="ARBA00022729"/>
    </source>
</evidence>
<keyword evidence="8" id="KW-1185">Reference proteome</keyword>
<dbReference type="InterPro" id="IPR008427">
    <property type="entry name" value="Extracellular_membr_CFEM_dom"/>
</dbReference>
<feature type="domain" description="CFEM" evidence="6">
    <location>
        <begin position="110"/>
        <end position="176"/>
    </location>
</feature>
<protein>
    <recommendedName>
        <fullName evidence="6">CFEM domain-containing protein</fullName>
    </recommendedName>
</protein>
<comment type="caution">
    <text evidence="7">The sequence shown here is derived from an EMBL/GenBank/DDBJ whole genome shotgun (WGS) entry which is preliminary data.</text>
</comment>
<evidence type="ECO:0000256" key="1">
    <source>
        <dbReference type="ARBA" id="ARBA00004613"/>
    </source>
</evidence>
<evidence type="ECO:0000313" key="8">
    <source>
        <dbReference type="Proteomes" id="UP001565368"/>
    </source>
</evidence>